<dbReference type="InterPro" id="IPR011008">
    <property type="entry name" value="Dimeric_a/b-barrel"/>
</dbReference>
<reference evidence="2 3" key="1">
    <citation type="submission" date="2024-07" db="EMBL/GenBank/DDBJ databases">
        <title>Marimonas sp.nov., isolated from tidal-flat sediment.</title>
        <authorList>
            <person name="Jayan J.N."/>
            <person name="Lee S.S."/>
        </authorList>
    </citation>
    <scope>NUCLEOTIDE SEQUENCE [LARGE SCALE GENOMIC DNA]</scope>
    <source>
        <strain evidence="2 3">MJW-29</strain>
    </source>
</reference>
<evidence type="ECO:0000313" key="2">
    <source>
        <dbReference type="EMBL" id="MEW9922537.1"/>
    </source>
</evidence>
<feature type="domain" description="DUF6854" evidence="1">
    <location>
        <begin position="43"/>
        <end position="137"/>
    </location>
</feature>
<dbReference type="SUPFAM" id="SSF54909">
    <property type="entry name" value="Dimeric alpha+beta barrel"/>
    <property type="match status" value="1"/>
</dbReference>
<proteinExistence type="predicted"/>
<dbReference type="Gene3D" id="3.30.70.100">
    <property type="match status" value="2"/>
</dbReference>
<sequence>GASVKRHAKSSNRRSGVCGMLKKCFSILGRQQHGEICKMTATNYTMVTVASCEPSFLNQALKHTGALAEELKASAGAIITRYGVLATGEHAGSMILMQGYSELNGIDAAFGVYNKSADYQALIGSGKVNVTLRNILKVEPLELENQSTDVPAYGVLTRWGSADSMVDRMRGMVHLFEDNGAMFMRYWTIMTGSHAGRRLLAVGYPSMDAIEKTYNALRGSDDYNSMVSDIDIDFRNIVRIAG</sequence>
<protein>
    <recommendedName>
        <fullName evidence="1">DUF6854 domain-containing protein</fullName>
    </recommendedName>
</protein>
<feature type="non-terminal residue" evidence="2">
    <location>
        <position position="1"/>
    </location>
</feature>
<organism evidence="2 3">
    <name type="scientific">Sulfitobacter sediminis</name>
    <dbReference type="NCBI Taxonomy" id="3234186"/>
    <lineage>
        <taxon>Bacteria</taxon>
        <taxon>Pseudomonadati</taxon>
        <taxon>Pseudomonadota</taxon>
        <taxon>Alphaproteobacteria</taxon>
        <taxon>Rhodobacterales</taxon>
        <taxon>Roseobacteraceae</taxon>
        <taxon>Sulfitobacter</taxon>
    </lineage>
</organism>
<dbReference type="EMBL" id="JBFNXX010000099">
    <property type="protein sequence ID" value="MEW9922537.1"/>
    <property type="molecule type" value="Genomic_DNA"/>
</dbReference>
<evidence type="ECO:0000259" key="1">
    <source>
        <dbReference type="Pfam" id="PF21614"/>
    </source>
</evidence>
<gene>
    <name evidence="2" type="ORF">AB2B41_23330</name>
</gene>
<dbReference type="RefSeq" id="WP_367880224.1">
    <property type="nucleotide sequence ID" value="NZ_JBFNXX010000099.1"/>
</dbReference>
<feature type="domain" description="DUF6854" evidence="1">
    <location>
        <begin position="163"/>
        <end position="240"/>
    </location>
</feature>
<dbReference type="Proteomes" id="UP001556098">
    <property type="component" value="Unassembled WGS sequence"/>
</dbReference>
<comment type="caution">
    <text evidence="2">The sequence shown here is derived from an EMBL/GenBank/DDBJ whole genome shotgun (WGS) entry which is preliminary data.</text>
</comment>
<dbReference type="Pfam" id="PF21614">
    <property type="entry name" value="DUF6854"/>
    <property type="match status" value="2"/>
</dbReference>
<name>A0ABV3RU28_9RHOB</name>
<dbReference type="InterPro" id="IPR049275">
    <property type="entry name" value="DUF6854"/>
</dbReference>
<keyword evidence="3" id="KW-1185">Reference proteome</keyword>
<evidence type="ECO:0000313" key="3">
    <source>
        <dbReference type="Proteomes" id="UP001556098"/>
    </source>
</evidence>
<accession>A0ABV3RU28</accession>